<evidence type="ECO:0000256" key="5">
    <source>
        <dbReference type="SAM" id="MobiDB-lite"/>
    </source>
</evidence>
<evidence type="ECO:0000313" key="7">
    <source>
        <dbReference type="EMBL" id="KAJ8026076.1"/>
    </source>
</evidence>
<dbReference type="SMART" id="SM00249">
    <property type="entry name" value="PHD"/>
    <property type="match status" value="1"/>
</dbReference>
<proteinExistence type="predicted"/>
<reference evidence="7" key="1">
    <citation type="submission" date="2021-10" db="EMBL/GenBank/DDBJ databases">
        <title>Tropical sea cucumber genome reveals ecological adaptation and Cuvierian tubules defense mechanism.</title>
        <authorList>
            <person name="Chen T."/>
        </authorList>
    </citation>
    <scope>NUCLEOTIDE SEQUENCE</scope>
    <source>
        <strain evidence="7">Nanhai2018</strain>
        <tissue evidence="7">Muscle</tissue>
    </source>
</reference>
<name>A0A9Q1BFR2_HOLLE</name>
<dbReference type="InterPro" id="IPR001965">
    <property type="entry name" value="Znf_PHD"/>
</dbReference>
<evidence type="ECO:0000313" key="8">
    <source>
        <dbReference type="Proteomes" id="UP001152320"/>
    </source>
</evidence>
<dbReference type="GO" id="GO:0008270">
    <property type="term" value="F:zinc ion binding"/>
    <property type="evidence" value="ECO:0007669"/>
    <property type="project" value="UniProtKB-KW"/>
</dbReference>
<feature type="region of interest" description="Disordered" evidence="5">
    <location>
        <begin position="68"/>
        <end position="90"/>
    </location>
</feature>
<accession>A0A9Q1BFR2</accession>
<keyword evidence="8" id="KW-1185">Reference proteome</keyword>
<feature type="domain" description="PHD-type" evidence="6">
    <location>
        <begin position="3"/>
        <end position="62"/>
    </location>
</feature>
<keyword evidence="3" id="KW-0862">Zinc</keyword>
<dbReference type="InterPro" id="IPR019786">
    <property type="entry name" value="Zinc_finger_PHD-type_CS"/>
</dbReference>
<comment type="caution">
    <text evidence="7">The sequence shown here is derived from an EMBL/GenBank/DDBJ whole genome shotgun (WGS) entry which is preliminary data.</text>
</comment>
<gene>
    <name evidence="7" type="ORF">HOLleu_33812</name>
</gene>
<evidence type="ECO:0000256" key="3">
    <source>
        <dbReference type="ARBA" id="ARBA00022833"/>
    </source>
</evidence>
<dbReference type="Gene3D" id="3.30.40.10">
    <property type="entry name" value="Zinc/RING finger domain, C3HC4 (zinc finger)"/>
    <property type="match status" value="1"/>
</dbReference>
<dbReference type="AlphaFoldDB" id="A0A9Q1BFR2"/>
<dbReference type="InterPro" id="IPR019787">
    <property type="entry name" value="Znf_PHD-finger"/>
</dbReference>
<organism evidence="7 8">
    <name type="scientific">Holothuria leucospilota</name>
    <name type="common">Black long sea cucumber</name>
    <name type="synonym">Mertensiothuria leucospilota</name>
    <dbReference type="NCBI Taxonomy" id="206669"/>
    <lineage>
        <taxon>Eukaryota</taxon>
        <taxon>Metazoa</taxon>
        <taxon>Echinodermata</taxon>
        <taxon>Eleutherozoa</taxon>
        <taxon>Echinozoa</taxon>
        <taxon>Holothuroidea</taxon>
        <taxon>Aspidochirotacea</taxon>
        <taxon>Aspidochirotida</taxon>
        <taxon>Holothuriidae</taxon>
        <taxon>Holothuria</taxon>
    </lineage>
</organism>
<dbReference type="SUPFAM" id="SSF57903">
    <property type="entry name" value="FYVE/PHD zinc finger"/>
    <property type="match status" value="1"/>
</dbReference>
<evidence type="ECO:0000256" key="2">
    <source>
        <dbReference type="ARBA" id="ARBA00022771"/>
    </source>
</evidence>
<dbReference type="InterPro" id="IPR013083">
    <property type="entry name" value="Znf_RING/FYVE/PHD"/>
</dbReference>
<keyword evidence="1" id="KW-0479">Metal-binding</keyword>
<dbReference type="EMBL" id="JAIZAY010000017">
    <property type="protein sequence ID" value="KAJ8026076.1"/>
    <property type="molecule type" value="Genomic_DNA"/>
</dbReference>
<dbReference type="PROSITE" id="PS01359">
    <property type="entry name" value="ZF_PHD_1"/>
    <property type="match status" value="1"/>
</dbReference>
<sequence length="90" mass="9922">MATEYCIHCSGTVQEEEKAIQCDGCSRWHHLGCNTGVTEEEYAGAVEEEGVIEWACVWCSSKAVEEGQPVAESTKVDAEPEEYDIPQPIN</sequence>
<protein>
    <recommendedName>
        <fullName evidence="6">PHD-type domain-containing protein</fullName>
    </recommendedName>
</protein>
<dbReference type="InterPro" id="IPR011011">
    <property type="entry name" value="Znf_FYVE_PHD"/>
</dbReference>
<dbReference type="PROSITE" id="PS50016">
    <property type="entry name" value="ZF_PHD_2"/>
    <property type="match status" value="1"/>
</dbReference>
<dbReference type="Pfam" id="PF00628">
    <property type="entry name" value="PHD"/>
    <property type="match status" value="1"/>
</dbReference>
<evidence type="ECO:0000256" key="4">
    <source>
        <dbReference type="PROSITE-ProRule" id="PRU00146"/>
    </source>
</evidence>
<evidence type="ECO:0000259" key="6">
    <source>
        <dbReference type="PROSITE" id="PS50016"/>
    </source>
</evidence>
<keyword evidence="2 4" id="KW-0863">Zinc-finger</keyword>
<evidence type="ECO:0000256" key="1">
    <source>
        <dbReference type="ARBA" id="ARBA00022723"/>
    </source>
</evidence>
<dbReference type="Proteomes" id="UP001152320">
    <property type="component" value="Chromosome 17"/>
</dbReference>